<comment type="caution">
    <text evidence="10">The sequence shown here is derived from an EMBL/GenBank/DDBJ whole genome shotgun (WGS) entry which is preliminary data.</text>
</comment>
<keyword evidence="11" id="KW-1185">Reference proteome</keyword>
<accession>A0A848M0B8</accession>
<feature type="transmembrane region" description="Helical" evidence="7">
    <location>
        <begin position="137"/>
        <end position="157"/>
    </location>
</feature>
<keyword evidence="3 7" id="KW-1003">Cell membrane</keyword>
<reference evidence="10 11" key="1">
    <citation type="submission" date="2020-04" db="EMBL/GenBank/DDBJ databases">
        <title>Draft genome of Pyxidicoccus fallax type strain.</title>
        <authorList>
            <person name="Whitworth D.E."/>
        </authorList>
    </citation>
    <scope>NUCLEOTIDE SEQUENCE [LARGE SCALE GENOMIC DNA]</scope>
    <source>
        <strain evidence="10 11">DSM 14698</strain>
    </source>
</reference>
<feature type="region of interest" description="Disordered" evidence="8">
    <location>
        <begin position="200"/>
        <end position="220"/>
    </location>
</feature>
<evidence type="ECO:0000256" key="1">
    <source>
        <dbReference type="ARBA" id="ARBA00004651"/>
    </source>
</evidence>
<comment type="subcellular location">
    <subcellularLocation>
        <location evidence="1 7">Cell membrane</location>
        <topology evidence="1 7">Multi-pass membrane protein</topology>
    </subcellularLocation>
</comment>
<comment type="similarity">
    <text evidence="2 7">Belongs to the DedA family.</text>
</comment>
<dbReference type="PANTHER" id="PTHR30353:SF15">
    <property type="entry name" value="INNER MEMBRANE PROTEIN YABI"/>
    <property type="match status" value="1"/>
</dbReference>
<dbReference type="InterPro" id="IPR032816">
    <property type="entry name" value="VTT_dom"/>
</dbReference>
<dbReference type="InterPro" id="IPR032818">
    <property type="entry name" value="DedA-like"/>
</dbReference>
<keyword evidence="5 7" id="KW-1133">Transmembrane helix</keyword>
<gene>
    <name evidence="10" type="ORF">HG543_51385</name>
</gene>
<evidence type="ECO:0000256" key="5">
    <source>
        <dbReference type="ARBA" id="ARBA00022989"/>
    </source>
</evidence>
<dbReference type="GO" id="GO:0005886">
    <property type="term" value="C:plasma membrane"/>
    <property type="evidence" value="ECO:0007669"/>
    <property type="project" value="UniProtKB-SubCell"/>
</dbReference>
<evidence type="ECO:0000313" key="10">
    <source>
        <dbReference type="EMBL" id="NMO23212.1"/>
    </source>
</evidence>
<keyword evidence="4 7" id="KW-0812">Transmembrane</keyword>
<evidence type="ECO:0000256" key="8">
    <source>
        <dbReference type="SAM" id="MobiDB-lite"/>
    </source>
</evidence>
<protein>
    <submittedName>
        <fullName evidence="10">DedA family protein</fullName>
    </submittedName>
</protein>
<name>A0A848M0B8_9BACT</name>
<keyword evidence="6 7" id="KW-0472">Membrane</keyword>
<dbReference type="AlphaFoldDB" id="A0A848M0B8"/>
<organism evidence="10 11">
    <name type="scientific">Pyxidicoccus fallax</name>
    <dbReference type="NCBI Taxonomy" id="394095"/>
    <lineage>
        <taxon>Bacteria</taxon>
        <taxon>Pseudomonadati</taxon>
        <taxon>Myxococcota</taxon>
        <taxon>Myxococcia</taxon>
        <taxon>Myxococcales</taxon>
        <taxon>Cystobacterineae</taxon>
        <taxon>Myxococcaceae</taxon>
        <taxon>Pyxidicoccus</taxon>
    </lineage>
</organism>
<sequence length="220" mass="23594">MSDGPLPWMLTHGSAAVLFLVLVAGGVGVPIPEDLVLLATGILSHRGVLPLPLALAMAFCGVLCGDLLLFLTARRLGPALYEHRRLRGLLPPERRERLARLYARHGGRLVFAGRFLSVLRGAVFAMAAVQGMPVRRFVLWDALALCVSVPVVVGLGYAFSHSVDRVTRGLGRVEHGVVITAVLGLVALVLARAVRARRAERGISPPPPRAAKPPRRRATP</sequence>
<dbReference type="PANTHER" id="PTHR30353">
    <property type="entry name" value="INNER MEMBRANE PROTEIN DEDA-RELATED"/>
    <property type="match status" value="1"/>
</dbReference>
<dbReference type="Proteomes" id="UP000518300">
    <property type="component" value="Unassembled WGS sequence"/>
</dbReference>
<evidence type="ECO:0000256" key="4">
    <source>
        <dbReference type="ARBA" id="ARBA00022692"/>
    </source>
</evidence>
<evidence type="ECO:0000259" key="9">
    <source>
        <dbReference type="Pfam" id="PF09335"/>
    </source>
</evidence>
<feature type="transmembrane region" description="Helical" evidence="7">
    <location>
        <begin position="177"/>
        <end position="194"/>
    </location>
</feature>
<evidence type="ECO:0000313" key="11">
    <source>
        <dbReference type="Proteomes" id="UP000518300"/>
    </source>
</evidence>
<proteinExistence type="inferred from homology"/>
<feature type="transmembrane region" description="Helical" evidence="7">
    <location>
        <begin position="51"/>
        <end position="71"/>
    </location>
</feature>
<feature type="domain" description="VTT" evidence="9">
    <location>
        <begin position="31"/>
        <end position="157"/>
    </location>
</feature>
<dbReference type="RefSeq" id="WP_169352316.1">
    <property type="nucleotide sequence ID" value="NZ_JABBJJ010000555.1"/>
</dbReference>
<evidence type="ECO:0000256" key="3">
    <source>
        <dbReference type="ARBA" id="ARBA00022475"/>
    </source>
</evidence>
<evidence type="ECO:0000256" key="6">
    <source>
        <dbReference type="ARBA" id="ARBA00023136"/>
    </source>
</evidence>
<evidence type="ECO:0000256" key="7">
    <source>
        <dbReference type="RuleBase" id="RU367016"/>
    </source>
</evidence>
<evidence type="ECO:0000256" key="2">
    <source>
        <dbReference type="ARBA" id="ARBA00010792"/>
    </source>
</evidence>
<dbReference type="Pfam" id="PF09335">
    <property type="entry name" value="VTT_dom"/>
    <property type="match status" value="1"/>
</dbReference>
<feature type="transmembrane region" description="Helical" evidence="7">
    <location>
        <begin position="12"/>
        <end position="31"/>
    </location>
</feature>
<dbReference type="EMBL" id="JABBJJ010000555">
    <property type="protein sequence ID" value="NMO23212.1"/>
    <property type="molecule type" value="Genomic_DNA"/>
</dbReference>